<evidence type="ECO:0000259" key="5">
    <source>
        <dbReference type="Pfam" id="PF25990"/>
    </source>
</evidence>
<evidence type="ECO:0000259" key="4">
    <source>
        <dbReference type="Pfam" id="PF25973"/>
    </source>
</evidence>
<dbReference type="GO" id="GO:0030313">
    <property type="term" value="C:cell envelope"/>
    <property type="evidence" value="ECO:0007669"/>
    <property type="project" value="UniProtKB-SubCell"/>
</dbReference>
<protein>
    <submittedName>
        <fullName evidence="6">HlyD family efflux transporter periplasmic adaptor subunit</fullName>
    </submittedName>
</protein>
<gene>
    <name evidence="6" type="ORF">FDA94_27095</name>
</gene>
<dbReference type="SUPFAM" id="SSF111369">
    <property type="entry name" value="HlyD-like secretion proteins"/>
    <property type="match status" value="1"/>
</dbReference>
<evidence type="ECO:0000256" key="2">
    <source>
        <dbReference type="ARBA" id="ARBA00023054"/>
    </source>
</evidence>
<dbReference type="OrthoDB" id="4932908at2"/>
<feature type="signal peptide" evidence="3">
    <location>
        <begin position="1"/>
        <end position="29"/>
    </location>
</feature>
<keyword evidence="2" id="KW-0175">Coiled coil</keyword>
<dbReference type="Gene3D" id="2.40.50.100">
    <property type="match status" value="1"/>
</dbReference>
<evidence type="ECO:0000256" key="3">
    <source>
        <dbReference type="SAM" id="SignalP"/>
    </source>
</evidence>
<dbReference type="InterPro" id="IPR058647">
    <property type="entry name" value="BSH_CzcB-like"/>
</dbReference>
<comment type="caution">
    <text evidence="6">The sequence shown here is derived from an EMBL/GenBank/DDBJ whole genome shotgun (WGS) entry which is preliminary data.</text>
</comment>
<evidence type="ECO:0000313" key="6">
    <source>
        <dbReference type="EMBL" id="TKK85092.1"/>
    </source>
</evidence>
<dbReference type="Proteomes" id="UP000308705">
    <property type="component" value="Unassembled WGS sequence"/>
</dbReference>
<accession>A0A4U3M9S2</accession>
<feature type="domain" description="CzcB-like barrel-sandwich hybrid" evidence="4">
    <location>
        <begin position="75"/>
        <end position="163"/>
    </location>
</feature>
<dbReference type="EMBL" id="SZQA01000030">
    <property type="protein sequence ID" value="TKK85092.1"/>
    <property type="molecule type" value="Genomic_DNA"/>
</dbReference>
<organism evidence="6 7">
    <name type="scientific">Herbidospora galbida</name>
    <dbReference type="NCBI Taxonomy" id="2575442"/>
    <lineage>
        <taxon>Bacteria</taxon>
        <taxon>Bacillati</taxon>
        <taxon>Actinomycetota</taxon>
        <taxon>Actinomycetes</taxon>
        <taxon>Streptosporangiales</taxon>
        <taxon>Streptosporangiaceae</taxon>
        <taxon>Herbidospora</taxon>
    </lineage>
</organism>
<dbReference type="AlphaFoldDB" id="A0A4U3M9S2"/>
<keyword evidence="3" id="KW-0732">Signal</keyword>
<sequence>MKLSTKRRALILNASLGVLLLGGAGAAWASLGGGGEPAESGNVLTTRVTRGTVESAVTASGAVESARARSLNFATQGTVESISVEPGEKVKKGQVLARLDDESAREGVDAAKASLDAAEDGDTESASGYSQYVSAKNAYQAAKRTLAGTVIKAPFTGTVTAVGGTVGGPSQVQEGGFVDVVDPGRLQIVGNFTESDVTRLKVGQQAQITFDAIPGVTATGEVALIGAQPQTEDNVVSYAATITLTDIPGQVRLGQTASVSVVVDRADDVLTVPSAVITTAGGRSTVTVLENGTQTVKVVETGVKGTTGTEIVSGLQEGDQVVRPVVTPTGQPRGLFGGGGGFGGRR</sequence>
<dbReference type="PANTHER" id="PTHR32347">
    <property type="entry name" value="EFFLUX SYSTEM COMPONENT YKNX-RELATED"/>
    <property type="match status" value="1"/>
</dbReference>
<dbReference type="Pfam" id="PF25990">
    <property type="entry name" value="Beta-barrel_YknX"/>
    <property type="match status" value="1"/>
</dbReference>
<proteinExistence type="predicted"/>
<comment type="subcellular location">
    <subcellularLocation>
        <location evidence="1">Cell envelope</location>
    </subcellularLocation>
</comment>
<keyword evidence="7" id="KW-1185">Reference proteome</keyword>
<dbReference type="InterPro" id="IPR058636">
    <property type="entry name" value="Beta-barrel_YknX"/>
</dbReference>
<feature type="domain" description="YknX-like beta-barrel" evidence="5">
    <location>
        <begin position="186"/>
        <end position="261"/>
    </location>
</feature>
<dbReference type="Gene3D" id="2.40.420.20">
    <property type="match status" value="1"/>
</dbReference>
<feature type="chain" id="PRO_5039280690" evidence="3">
    <location>
        <begin position="30"/>
        <end position="346"/>
    </location>
</feature>
<dbReference type="InterPro" id="IPR050465">
    <property type="entry name" value="UPF0194_transport"/>
</dbReference>
<reference evidence="6 7" key="1">
    <citation type="submission" date="2019-04" db="EMBL/GenBank/DDBJ databases">
        <title>Herbidospora sp. NEAU-GS14.nov., a novel actinomycete isolated from soil.</title>
        <authorList>
            <person name="Han L."/>
        </authorList>
    </citation>
    <scope>NUCLEOTIDE SEQUENCE [LARGE SCALE GENOMIC DNA]</scope>
    <source>
        <strain evidence="6 7">NEAU-GS14</strain>
    </source>
</reference>
<dbReference type="Pfam" id="PF25973">
    <property type="entry name" value="BSH_CzcB"/>
    <property type="match status" value="1"/>
</dbReference>
<name>A0A4U3M9S2_9ACTN</name>
<evidence type="ECO:0000256" key="1">
    <source>
        <dbReference type="ARBA" id="ARBA00004196"/>
    </source>
</evidence>
<evidence type="ECO:0000313" key="7">
    <source>
        <dbReference type="Proteomes" id="UP000308705"/>
    </source>
</evidence>
<dbReference type="RefSeq" id="WP_137249896.1">
    <property type="nucleotide sequence ID" value="NZ_SZQA01000030.1"/>
</dbReference>
<dbReference type="PANTHER" id="PTHR32347:SF14">
    <property type="entry name" value="EFFLUX SYSTEM COMPONENT YKNX-RELATED"/>
    <property type="match status" value="1"/>
</dbReference>
<dbReference type="Gene3D" id="2.40.30.170">
    <property type="match status" value="1"/>
</dbReference>